<organism evidence="1 2">
    <name type="scientific">Brachionus plicatilis</name>
    <name type="common">Marine rotifer</name>
    <name type="synonym">Brachionus muelleri</name>
    <dbReference type="NCBI Taxonomy" id="10195"/>
    <lineage>
        <taxon>Eukaryota</taxon>
        <taxon>Metazoa</taxon>
        <taxon>Spiralia</taxon>
        <taxon>Gnathifera</taxon>
        <taxon>Rotifera</taxon>
        <taxon>Eurotatoria</taxon>
        <taxon>Monogononta</taxon>
        <taxon>Pseudotrocha</taxon>
        <taxon>Ploima</taxon>
        <taxon>Brachionidae</taxon>
        <taxon>Brachionus</taxon>
    </lineage>
</organism>
<accession>A0A3M7P834</accession>
<comment type="caution">
    <text evidence="1">The sequence shown here is derived from an EMBL/GenBank/DDBJ whole genome shotgun (WGS) entry which is preliminary data.</text>
</comment>
<dbReference type="Proteomes" id="UP000276133">
    <property type="component" value="Unassembled WGS sequence"/>
</dbReference>
<evidence type="ECO:0000313" key="2">
    <source>
        <dbReference type="Proteomes" id="UP000276133"/>
    </source>
</evidence>
<name>A0A3M7P834_BRAPC</name>
<dbReference type="EMBL" id="REGN01012716">
    <property type="protein sequence ID" value="RMZ94940.1"/>
    <property type="molecule type" value="Genomic_DNA"/>
</dbReference>
<keyword evidence="2" id="KW-1185">Reference proteome</keyword>
<evidence type="ECO:0000313" key="1">
    <source>
        <dbReference type="EMBL" id="RMZ94940.1"/>
    </source>
</evidence>
<sequence>MKFTFLKVSISLSTKHIEVDFSSCSRFFIFNDSKVEIGINESNLSFKSKQSSGIFKFDCRKKKYLLMKIILIFWPISLYNQEKK</sequence>
<dbReference type="AlphaFoldDB" id="A0A3M7P834"/>
<proteinExistence type="predicted"/>
<gene>
    <name evidence="1" type="ORF">BpHYR1_027198</name>
</gene>
<reference evidence="1 2" key="1">
    <citation type="journal article" date="2018" name="Sci. Rep.">
        <title>Genomic signatures of local adaptation to the degree of environmental predictability in rotifers.</title>
        <authorList>
            <person name="Franch-Gras L."/>
            <person name="Hahn C."/>
            <person name="Garcia-Roger E.M."/>
            <person name="Carmona M.J."/>
            <person name="Serra M."/>
            <person name="Gomez A."/>
        </authorList>
    </citation>
    <scope>NUCLEOTIDE SEQUENCE [LARGE SCALE GENOMIC DNA]</scope>
    <source>
        <strain evidence="1">HYR1</strain>
    </source>
</reference>
<protein>
    <submittedName>
        <fullName evidence="1">Uncharacterized protein</fullName>
    </submittedName>
</protein>